<dbReference type="PANTHER" id="PTHR23133">
    <property type="entry name" value="IMIDAZOLEGLYCEROL-PHOSPHATE DEHYDRATASE HIS7"/>
    <property type="match status" value="1"/>
</dbReference>
<dbReference type="PROSITE" id="PS00955">
    <property type="entry name" value="IGP_DEHYDRATASE_2"/>
    <property type="match status" value="1"/>
</dbReference>
<comment type="pathway">
    <text evidence="1 6 7">Amino-acid biosynthesis; L-histidine biosynthesis; L-histidine from 5-phospho-alpha-D-ribose 1-diphosphate: step 6/9.</text>
</comment>
<organism evidence="8 9">
    <name type="scientific">Lutispora thermophila DSM 19022</name>
    <dbReference type="NCBI Taxonomy" id="1122184"/>
    <lineage>
        <taxon>Bacteria</taxon>
        <taxon>Bacillati</taxon>
        <taxon>Bacillota</taxon>
        <taxon>Clostridia</taxon>
        <taxon>Lutisporales</taxon>
        <taxon>Lutisporaceae</taxon>
        <taxon>Lutispora</taxon>
    </lineage>
</organism>
<dbReference type="OrthoDB" id="9790411at2"/>
<dbReference type="FunFam" id="3.30.230.40:FF:000003">
    <property type="entry name" value="Imidazoleglycerol-phosphate dehydratase HisB"/>
    <property type="match status" value="1"/>
</dbReference>
<keyword evidence="3 6" id="KW-0028">Amino-acid biosynthesis</keyword>
<evidence type="ECO:0000256" key="2">
    <source>
        <dbReference type="ARBA" id="ARBA00016664"/>
    </source>
</evidence>
<dbReference type="PANTHER" id="PTHR23133:SF2">
    <property type="entry name" value="IMIDAZOLEGLYCEROL-PHOSPHATE DEHYDRATASE"/>
    <property type="match status" value="1"/>
</dbReference>
<dbReference type="RefSeq" id="WP_073026023.1">
    <property type="nucleotide sequence ID" value="NZ_FQZS01000012.1"/>
</dbReference>
<accession>A0A1M6FH02</accession>
<comment type="catalytic activity">
    <reaction evidence="6 7">
        <text>D-erythro-1-(imidazol-4-yl)glycerol 3-phosphate = 3-(imidazol-4-yl)-2-oxopropyl phosphate + H2O</text>
        <dbReference type="Rhea" id="RHEA:11040"/>
        <dbReference type="ChEBI" id="CHEBI:15377"/>
        <dbReference type="ChEBI" id="CHEBI:57766"/>
        <dbReference type="ChEBI" id="CHEBI:58278"/>
        <dbReference type="EC" id="4.2.1.19"/>
    </reaction>
</comment>
<dbReference type="GO" id="GO:0005737">
    <property type="term" value="C:cytoplasm"/>
    <property type="evidence" value="ECO:0007669"/>
    <property type="project" value="UniProtKB-SubCell"/>
</dbReference>
<dbReference type="AlphaFoldDB" id="A0A1M6FH02"/>
<evidence type="ECO:0000256" key="7">
    <source>
        <dbReference type="RuleBase" id="RU000599"/>
    </source>
</evidence>
<keyword evidence="9" id="KW-1185">Reference proteome</keyword>
<dbReference type="NCBIfam" id="NF002114">
    <property type="entry name" value="PRK00951.2-4"/>
    <property type="match status" value="1"/>
</dbReference>
<dbReference type="InterPro" id="IPR038494">
    <property type="entry name" value="IGPD_sf"/>
</dbReference>
<keyword evidence="6" id="KW-0963">Cytoplasm</keyword>
<dbReference type="InterPro" id="IPR020568">
    <property type="entry name" value="Ribosomal_Su5_D2-typ_SF"/>
</dbReference>
<dbReference type="PROSITE" id="PS00954">
    <property type="entry name" value="IGP_DEHYDRATASE_1"/>
    <property type="match status" value="1"/>
</dbReference>
<dbReference type="Proteomes" id="UP000184442">
    <property type="component" value="Unassembled WGS sequence"/>
</dbReference>
<dbReference type="HAMAP" id="MF_00076">
    <property type="entry name" value="HisB"/>
    <property type="match status" value="1"/>
</dbReference>
<dbReference type="STRING" id="1122184.SAMN02745176_01957"/>
<dbReference type="UniPathway" id="UPA00031">
    <property type="reaction ID" value="UER00011"/>
</dbReference>
<name>A0A1M6FH02_9FIRM</name>
<dbReference type="InterPro" id="IPR000807">
    <property type="entry name" value="ImidazoleglycerolP_deHydtase"/>
</dbReference>
<sequence>MRKFKVERKTLETDVMVEINMDGSGNSCIDTGIGFLDHMLNLLAFHGSFDLNIKCNGDIKVDGHHTAEDIGIALGQAFNKALGDKRGINRYGNCYIPMDEALARAVLDISNRSYLVFNADFKSERIGDMNSQDFKEFFRAFANEARITLHLEVLYGENDHHKIEAAFKAFGRALREAIQITCDSVSSSKGVL</sequence>
<evidence type="ECO:0000256" key="6">
    <source>
        <dbReference type="HAMAP-Rule" id="MF_00076"/>
    </source>
</evidence>
<dbReference type="InterPro" id="IPR020565">
    <property type="entry name" value="ImidazoleglycerP_deHydtase_CS"/>
</dbReference>
<dbReference type="CDD" id="cd07914">
    <property type="entry name" value="IGPD"/>
    <property type="match status" value="1"/>
</dbReference>
<evidence type="ECO:0000256" key="4">
    <source>
        <dbReference type="ARBA" id="ARBA00023102"/>
    </source>
</evidence>
<evidence type="ECO:0000256" key="3">
    <source>
        <dbReference type="ARBA" id="ARBA00022605"/>
    </source>
</evidence>
<dbReference type="GO" id="GO:0004424">
    <property type="term" value="F:imidazoleglycerol-phosphate dehydratase activity"/>
    <property type="evidence" value="ECO:0007669"/>
    <property type="project" value="UniProtKB-UniRule"/>
</dbReference>
<keyword evidence="4 6" id="KW-0368">Histidine biosynthesis</keyword>
<proteinExistence type="inferred from homology"/>
<keyword evidence="5 6" id="KW-0456">Lyase</keyword>
<dbReference type="EMBL" id="FQZS01000012">
    <property type="protein sequence ID" value="SHI96947.1"/>
    <property type="molecule type" value="Genomic_DNA"/>
</dbReference>
<evidence type="ECO:0000256" key="5">
    <source>
        <dbReference type="ARBA" id="ARBA00023239"/>
    </source>
</evidence>
<dbReference type="GO" id="GO:0000105">
    <property type="term" value="P:L-histidine biosynthetic process"/>
    <property type="evidence" value="ECO:0007669"/>
    <property type="project" value="UniProtKB-UniRule"/>
</dbReference>
<comment type="similarity">
    <text evidence="6 7">Belongs to the imidazoleglycerol-phosphate dehydratase family.</text>
</comment>
<evidence type="ECO:0000256" key="1">
    <source>
        <dbReference type="ARBA" id="ARBA00005047"/>
    </source>
</evidence>
<comment type="subcellular location">
    <subcellularLocation>
        <location evidence="6 7">Cytoplasm</location>
    </subcellularLocation>
</comment>
<dbReference type="EC" id="4.2.1.19" evidence="6 7"/>
<dbReference type="Gene3D" id="3.30.230.40">
    <property type="entry name" value="Imidazole glycerol phosphate dehydratase, domain 1"/>
    <property type="match status" value="2"/>
</dbReference>
<protein>
    <recommendedName>
        <fullName evidence="2 6">Imidazoleglycerol-phosphate dehydratase</fullName>
        <shortName evidence="6">IGPD</shortName>
        <ecNumber evidence="6 7">4.2.1.19</ecNumber>
    </recommendedName>
</protein>
<dbReference type="SUPFAM" id="SSF54211">
    <property type="entry name" value="Ribosomal protein S5 domain 2-like"/>
    <property type="match status" value="2"/>
</dbReference>
<gene>
    <name evidence="6" type="primary">hisB</name>
    <name evidence="8" type="ORF">SAMN02745176_01957</name>
</gene>
<dbReference type="Pfam" id="PF00475">
    <property type="entry name" value="IGPD"/>
    <property type="match status" value="1"/>
</dbReference>
<evidence type="ECO:0000313" key="9">
    <source>
        <dbReference type="Proteomes" id="UP000184442"/>
    </source>
</evidence>
<evidence type="ECO:0000313" key="8">
    <source>
        <dbReference type="EMBL" id="SHI96947.1"/>
    </source>
</evidence>
<dbReference type="FunFam" id="3.30.230.40:FF:000001">
    <property type="entry name" value="Imidazoleglycerol-phosphate dehydratase HisB"/>
    <property type="match status" value="1"/>
</dbReference>
<reference evidence="8 9" key="1">
    <citation type="submission" date="2016-11" db="EMBL/GenBank/DDBJ databases">
        <authorList>
            <person name="Jaros S."/>
            <person name="Januszkiewicz K."/>
            <person name="Wedrychowicz H."/>
        </authorList>
    </citation>
    <scope>NUCLEOTIDE SEQUENCE [LARGE SCALE GENOMIC DNA]</scope>
    <source>
        <strain evidence="8 9">DSM 19022</strain>
    </source>
</reference>
<dbReference type="NCBIfam" id="NF002111">
    <property type="entry name" value="PRK00951.2-1"/>
    <property type="match status" value="1"/>
</dbReference>